<protein>
    <submittedName>
        <fullName evidence="1">Uncharacterized protein</fullName>
    </submittedName>
</protein>
<evidence type="ECO:0000313" key="2">
    <source>
        <dbReference type="Proteomes" id="UP001209878"/>
    </source>
</evidence>
<comment type="caution">
    <text evidence="1">The sequence shown here is derived from an EMBL/GenBank/DDBJ whole genome shotgun (WGS) entry which is preliminary data.</text>
</comment>
<dbReference type="AlphaFoldDB" id="A0AAD9UD57"/>
<dbReference type="EMBL" id="JAODUO010000248">
    <property type="protein sequence ID" value="KAK2184941.1"/>
    <property type="molecule type" value="Genomic_DNA"/>
</dbReference>
<gene>
    <name evidence="1" type="ORF">NP493_242g01022</name>
</gene>
<name>A0AAD9UD57_RIDPI</name>
<organism evidence="1 2">
    <name type="scientific">Ridgeia piscesae</name>
    <name type="common">Tubeworm</name>
    <dbReference type="NCBI Taxonomy" id="27915"/>
    <lineage>
        <taxon>Eukaryota</taxon>
        <taxon>Metazoa</taxon>
        <taxon>Spiralia</taxon>
        <taxon>Lophotrochozoa</taxon>
        <taxon>Annelida</taxon>
        <taxon>Polychaeta</taxon>
        <taxon>Sedentaria</taxon>
        <taxon>Canalipalpata</taxon>
        <taxon>Sabellida</taxon>
        <taxon>Siboglinidae</taxon>
        <taxon>Ridgeia</taxon>
    </lineage>
</organism>
<accession>A0AAD9UD57</accession>
<reference evidence="1" key="1">
    <citation type="journal article" date="2023" name="Mol. Biol. Evol.">
        <title>Third-Generation Sequencing Reveals the Adaptive Role of the Epigenome in Three Deep-Sea Polychaetes.</title>
        <authorList>
            <person name="Perez M."/>
            <person name="Aroh O."/>
            <person name="Sun Y."/>
            <person name="Lan Y."/>
            <person name="Juniper S.K."/>
            <person name="Young C.R."/>
            <person name="Angers B."/>
            <person name="Qian P.Y."/>
        </authorList>
    </citation>
    <scope>NUCLEOTIDE SEQUENCE</scope>
    <source>
        <strain evidence="1">R07B-5</strain>
    </source>
</reference>
<sequence length="66" mass="7517">MKSVKVFAIQAVSRIEYVTLVNVSFRRSLLLSGKLVGQAHFINTLCLRDESHTRCPLFLHKVSMLN</sequence>
<dbReference type="Proteomes" id="UP001209878">
    <property type="component" value="Unassembled WGS sequence"/>
</dbReference>
<proteinExistence type="predicted"/>
<keyword evidence="2" id="KW-1185">Reference proteome</keyword>
<evidence type="ECO:0000313" key="1">
    <source>
        <dbReference type="EMBL" id="KAK2184941.1"/>
    </source>
</evidence>